<feature type="compositionally biased region" description="Basic and acidic residues" evidence="1">
    <location>
        <begin position="59"/>
        <end position="71"/>
    </location>
</feature>
<feature type="compositionally biased region" description="Polar residues" evidence="1">
    <location>
        <begin position="33"/>
        <end position="42"/>
    </location>
</feature>
<protein>
    <submittedName>
        <fullName evidence="2">Uncharacterized protein</fullName>
    </submittedName>
</protein>
<reference evidence="2 3" key="1">
    <citation type="journal article" date="2021" name="Elife">
        <title>Chloroplast acquisition without the gene transfer in kleptoplastic sea slugs, Plakobranchus ocellatus.</title>
        <authorList>
            <person name="Maeda T."/>
            <person name="Takahashi S."/>
            <person name="Yoshida T."/>
            <person name="Shimamura S."/>
            <person name="Takaki Y."/>
            <person name="Nagai Y."/>
            <person name="Toyoda A."/>
            <person name="Suzuki Y."/>
            <person name="Arimoto A."/>
            <person name="Ishii H."/>
            <person name="Satoh N."/>
            <person name="Nishiyama T."/>
            <person name="Hasebe M."/>
            <person name="Maruyama T."/>
            <person name="Minagawa J."/>
            <person name="Obokata J."/>
            <person name="Shigenobu S."/>
        </authorList>
    </citation>
    <scope>NUCLEOTIDE SEQUENCE [LARGE SCALE GENOMIC DNA]</scope>
</reference>
<comment type="caution">
    <text evidence="2">The sequence shown here is derived from an EMBL/GenBank/DDBJ whole genome shotgun (WGS) entry which is preliminary data.</text>
</comment>
<feature type="compositionally biased region" description="Acidic residues" evidence="1">
    <location>
        <begin position="72"/>
        <end position="96"/>
    </location>
</feature>
<dbReference type="EMBL" id="BLXT01006926">
    <property type="protein sequence ID" value="GFO34658.1"/>
    <property type="molecule type" value="Genomic_DNA"/>
</dbReference>
<sequence length="130" mass="14692">MKPQKAVLPRAPRQCPRPIGAIVAEIDLAAVQTGQNRVSQSLKRWKEEEEQKEEVEQEEEKRLQLYEKDERDAEIDDNSDNGDDHDDVGDGDGDGDYDLDIVLSKLEILFLTSHNVTMDYNAMKTGCSSL</sequence>
<evidence type="ECO:0000313" key="2">
    <source>
        <dbReference type="EMBL" id="GFO34658.1"/>
    </source>
</evidence>
<evidence type="ECO:0000256" key="1">
    <source>
        <dbReference type="SAM" id="MobiDB-lite"/>
    </source>
</evidence>
<evidence type="ECO:0000313" key="3">
    <source>
        <dbReference type="Proteomes" id="UP000735302"/>
    </source>
</evidence>
<keyword evidence="3" id="KW-1185">Reference proteome</keyword>
<proteinExistence type="predicted"/>
<accession>A0AAV4CRZ0</accession>
<gene>
    <name evidence="2" type="ORF">PoB_006116300</name>
</gene>
<feature type="region of interest" description="Disordered" evidence="1">
    <location>
        <begin position="33"/>
        <end position="96"/>
    </location>
</feature>
<organism evidence="2 3">
    <name type="scientific">Plakobranchus ocellatus</name>
    <dbReference type="NCBI Taxonomy" id="259542"/>
    <lineage>
        <taxon>Eukaryota</taxon>
        <taxon>Metazoa</taxon>
        <taxon>Spiralia</taxon>
        <taxon>Lophotrochozoa</taxon>
        <taxon>Mollusca</taxon>
        <taxon>Gastropoda</taxon>
        <taxon>Heterobranchia</taxon>
        <taxon>Euthyneura</taxon>
        <taxon>Panpulmonata</taxon>
        <taxon>Sacoglossa</taxon>
        <taxon>Placobranchoidea</taxon>
        <taxon>Plakobranchidae</taxon>
        <taxon>Plakobranchus</taxon>
    </lineage>
</organism>
<name>A0AAV4CRZ0_9GAST</name>
<dbReference type="AlphaFoldDB" id="A0AAV4CRZ0"/>
<dbReference type="Proteomes" id="UP000735302">
    <property type="component" value="Unassembled WGS sequence"/>
</dbReference>